<dbReference type="InterPro" id="IPR001709">
    <property type="entry name" value="Flavoprot_Pyr_Nucl_cyt_Rdtase"/>
</dbReference>
<evidence type="ECO:0000259" key="28">
    <source>
        <dbReference type="PROSITE" id="PS51085"/>
    </source>
</evidence>
<organism evidence="30 31">
    <name type="scientific">Psychromarinibacter halotolerans</name>
    <dbReference type="NCBI Taxonomy" id="1775175"/>
    <lineage>
        <taxon>Bacteria</taxon>
        <taxon>Pseudomonadati</taxon>
        <taxon>Pseudomonadota</taxon>
        <taxon>Alphaproteobacteria</taxon>
        <taxon>Rhodobacterales</taxon>
        <taxon>Paracoccaceae</taxon>
        <taxon>Psychromarinibacter</taxon>
    </lineage>
</organism>
<dbReference type="InterPro" id="IPR010205">
    <property type="entry name" value="NqrF"/>
</dbReference>
<dbReference type="CDD" id="cd06188">
    <property type="entry name" value="NADH_quinone_reductase"/>
    <property type="match status" value="1"/>
</dbReference>
<dbReference type="SUPFAM" id="SSF63380">
    <property type="entry name" value="Riboflavin synthase domain-like"/>
    <property type="match status" value="1"/>
</dbReference>
<dbReference type="InterPro" id="IPR017927">
    <property type="entry name" value="FAD-bd_FR_type"/>
</dbReference>
<comment type="cofactor">
    <cofactor evidence="1">
        <name>FAD</name>
        <dbReference type="ChEBI" id="CHEBI:57692"/>
    </cofactor>
</comment>
<evidence type="ECO:0000256" key="25">
    <source>
        <dbReference type="ARBA" id="ARBA00030787"/>
    </source>
</evidence>
<keyword evidence="14" id="KW-0274">FAD</keyword>
<keyword evidence="18" id="KW-0520">NAD</keyword>
<proteinExistence type="inferred from homology"/>
<comment type="caution">
    <text evidence="30">The sequence shown here is derived from an EMBL/GenBank/DDBJ whole genome shotgun (WGS) entry which is preliminary data.</text>
</comment>
<keyword evidence="21" id="KW-0830">Ubiquinone</keyword>
<dbReference type="Pfam" id="PF00970">
    <property type="entry name" value="FAD_binding_6"/>
    <property type="match status" value="1"/>
</dbReference>
<dbReference type="InterPro" id="IPR017938">
    <property type="entry name" value="Riboflavin_synthase-like_b-brl"/>
</dbReference>
<dbReference type="Gene3D" id="2.40.30.10">
    <property type="entry name" value="Translation factors"/>
    <property type="match status" value="1"/>
</dbReference>
<evidence type="ECO:0000256" key="21">
    <source>
        <dbReference type="ARBA" id="ARBA00023075"/>
    </source>
</evidence>
<evidence type="ECO:0000256" key="11">
    <source>
        <dbReference type="ARBA" id="ARBA00022630"/>
    </source>
</evidence>
<comment type="subcellular location">
    <subcellularLocation>
        <location evidence="3">Cell inner membrane</location>
    </subcellularLocation>
</comment>
<protein>
    <recommendedName>
        <fullName evidence="7">Na(+)-translocating NADH-quinone reductase subunit F</fullName>
        <ecNumber evidence="6">7.2.1.1</ecNumber>
    </recommendedName>
    <alternativeName>
        <fullName evidence="25">NQR complex subunit F</fullName>
    </alternativeName>
    <alternativeName>
        <fullName evidence="24">NQR-1 subunit F</fullName>
    </alternativeName>
</protein>
<keyword evidence="23" id="KW-0739">Sodium transport</keyword>
<feature type="domain" description="2Fe-2S ferredoxin-type" evidence="28">
    <location>
        <begin position="33"/>
        <end position="126"/>
    </location>
</feature>
<evidence type="ECO:0000256" key="2">
    <source>
        <dbReference type="ARBA" id="ARBA00002972"/>
    </source>
</evidence>
<dbReference type="InterPro" id="IPR001433">
    <property type="entry name" value="OxRdtase_FAD/NAD-bd"/>
</dbReference>
<evidence type="ECO:0000313" key="31">
    <source>
        <dbReference type="Proteomes" id="UP001595632"/>
    </source>
</evidence>
<dbReference type="PROSITE" id="PS51085">
    <property type="entry name" value="2FE2S_FER_2"/>
    <property type="match status" value="1"/>
</dbReference>
<evidence type="ECO:0000256" key="16">
    <source>
        <dbReference type="ARBA" id="ARBA00023004"/>
    </source>
</evidence>
<dbReference type="InterPro" id="IPR039261">
    <property type="entry name" value="FNR_nucleotide-bd"/>
</dbReference>
<evidence type="ECO:0000256" key="9">
    <source>
        <dbReference type="ARBA" id="ARBA00022475"/>
    </source>
</evidence>
<dbReference type="InterPro" id="IPR036010">
    <property type="entry name" value="2Fe-2S_ferredoxin-like_sf"/>
</dbReference>
<evidence type="ECO:0000256" key="12">
    <source>
        <dbReference type="ARBA" id="ARBA00022714"/>
    </source>
</evidence>
<evidence type="ECO:0000256" key="3">
    <source>
        <dbReference type="ARBA" id="ARBA00004533"/>
    </source>
</evidence>
<gene>
    <name evidence="30" type="primary">nqrF</name>
    <name evidence="30" type="ORF">ACFOGP_17370</name>
</gene>
<evidence type="ECO:0000256" key="18">
    <source>
        <dbReference type="ARBA" id="ARBA00023027"/>
    </source>
</evidence>
<evidence type="ECO:0000256" key="17">
    <source>
        <dbReference type="ARBA" id="ARBA00023014"/>
    </source>
</evidence>
<dbReference type="InterPro" id="IPR001041">
    <property type="entry name" value="2Fe-2S_ferredoxin-type"/>
</dbReference>
<dbReference type="InterPro" id="IPR012675">
    <property type="entry name" value="Beta-grasp_dom_sf"/>
</dbReference>
<sequence length="407" mass="43437">MTEVLLGSIVIIGLIVGLTVGLVALRRRLVPSSGLDVTVNGTIHLGARRGDKLLGVLHASGVMIPAACGGSGTCGLCRVRVTGAGAGEPLATERGVLSAGERRDHVRLACQTSLRGDCAVEVPADILGAGGGIVCTVVSTRMLAPLIREIVVDLPKDHPADFKAGDFMQITAPAYDLRFADLEVPEAFREAWEIAGWRSLDIASDTEVTRAYSLASRPEDAGRAVFNIRLAVPPAGQEDEIPPGLVSSWLFSLRPGDEIKLSGPFGDFHVKPTDREMVYIGGGVGMAPLRAMIHQELGNGTTRRIRYFYGARSAADLFYSKEFEALAAAHDNFGWTPVLSDPAPGDRWTGAIGFVHETLRRQMQAHPAPEDCEYYLCGPPVMISAVLSTLESLGVEPASIFYDDFGA</sequence>
<dbReference type="PANTHER" id="PTHR43644:SF1">
    <property type="entry name" value="NAD(P)H-FLAVIN REDUCTASE"/>
    <property type="match status" value="1"/>
</dbReference>
<dbReference type="PRINTS" id="PR00371">
    <property type="entry name" value="FPNCR"/>
</dbReference>
<dbReference type="InterPro" id="IPR008333">
    <property type="entry name" value="Cbr1-like_FAD-bd_dom"/>
</dbReference>
<comment type="catalytic activity">
    <reaction evidence="26">
        <text>a ubiquinone + n Na(+)(in) + NADH + H(+) = a ubiquinol + n Na(+)(out) + NAD(+)</text>
        <dbReference type="Rhea" id="RHEA:47748"/>
        <dbReference type="Rhea" id="RHEA-COMP:9565"/>
        <dbReference type="Rhea" id="RHEA-COMP:9566"/>
        <dbReference type="ChEBI" id="CHEBI:15378"/>
        <dbReference type="ChEBI" id="CHEBI:16389"/>
        <dbReference type="ChEBI" id="CHEBI:17976"/>
        <dbReference type="ChEBI" id="CHEBI:29101"/>
        <dbReference type="ChEBI" id="CHEBI:57540"/>
        <dbReference type="ChEBI" id="CHEBI:57945"/>
        <dbReference type="EC" id="7.2.1.1"/>
    </reaction>
</comment>
<keyword evidence="22 27" id="KW-0472">Membrane</keyword>
<dbReference type="PROSITE" id="PS51384">
    <property type="entry name" value="FAD_FR"/>
    <property type="match status" value="1"/>
</dbReference>
<evidence type="ECO:0000256" key="1">
    <source>
        <dbReference type="ARBA" id="ARBA00001974"/>
    </source>
</evidence>
<keyword evidence="20" id="KW-0406">Ion transport</keyword>
<dbReference type="SUPFAM" id="SSF52343">
    <property type="entry name" value="Ferredoxin reductase-like, C-terminal NADP-linked domain"/>
    <property type="match status" value="1"/>
</dbReference>
<keyword evidence="12" id="KW-0001">2Fe-2S</keyword>
<evidence type="ECO:0000256" key="6">
    <source>
        <dbReference type="ARBA" id="ARBA00013099"/>
    </source>
</evidence>
<keyword evidence="9" id="KW-1003">Cell membrane</keyword>
<comment type="similarity">
    <text evidence="4">Belongs to the NqrF family.</text>
</comment>
<dbReference type="Proteomes" id="UP001595632">
    <property type="component" value="Unassembled WGS sequence"/>
</dbReference>
<keyword evidence="16" id="KW-0408">Iron</keyword>
<evidence type="ECO:0000256" key="22">
    <source>
        <dbReference type="ARBA" id="ARBA00023136"/>
    </source>
</evidence>
<dbReference type="Gene3D" id="3.10.20.30">
    <property type="match status" value="1"/>
</dbReference>
<name>A0ABV7GS75_9RHOB</name>
<evidence type="ECO:0000256" key="14">
    <source>
        <dbReference type="ARBA" id="ARBA00022827"/>
    </source>
</evidence>
<dbReference type="PANTHER" id="PTHR43644">
    <property type="entry name" value="NA(+)-TRANSLOCATING NADH-QUINONE REDUCTASE SUBUNIT"/>
    <property type="match status" value="1"/>
</dbReference>
<evidence type="ECO:0000256" key="15">
    <source>
        <dbReference type="ARBA" id="ARBA00022967"/>
    </source>
</evidence>
<comment type="function">
    <text evidence="2">NQR complex catalyzes the reduction of ubiquinone-1 to ubiquinol by two successive reactions, coupled with the transport of Na(+) ions from the cytoplasm to the periplasm. The first step is catalyzed by NqrF, which accepts electrons from NADH and reduces ubiquinone-1 to ubisemiquinone by a one-electron transfer pathway.</text>
</comment>
<dbReference type="Pfam" id="PF00111">
    <property type="entry name" value="Fer2"/>
    <property type="match status" value="1"/>
</dbReference>
<evidence type="ECO:0000256" key="20">
    <source>
        <dbReference type="ARBA" id="ARBA00023065"/>
    </source>
</evidence>
<evidence type="ECO:0000256" key="13">
    <source>
        <dbReference type="ARBA" id="ARBA00022723"/>
    </source>
</evidence>
<evidence type="ECO:0000256" key="8">
    <source>
        <dbReference type="ARBA" id="ARBA00022448"/>
    </source>
</evidence>
<accession>A0ABV7GS75</accession>
<evidence type="ECO:0000256" key="26">
    <source>
        <dbReference type="ARBA" id="ARBA00048891"/>
    </source>
</evidence>
<dbReference type="Gene3D" id="3.40.50.80">
    <property type="entry name" value="Nucleotide-binding domain of ferredoxin-NADP reductase (FNR) module"/>
    <property type="match status" value="1"/>
</dbReference>
<keyword evidence="15" id="KW-1278">Translocase</keyword>
<dbReference type="SUPFAM" id="SSF54292">
    <property type="entry name" value="2Fe-2S ferredoxin-like"/>
    <property type="match status" value="1"/>
</dbReference>
<dbReference type="NCBIfam" id="TIGR01941">
    <property type="entry name" value="nqrF"/>
    <property type="match status" value="1"/>
</dbReference>
<dbReference type="Pfam" id="PF00175">
    <property type="entry name" value="NAD_binding_1"/>
    <property type="match status" value="1"/>
</dbReference>
<keyword evidence="31" id="KW-1185">Reference proteome</keyword>
<evidence type="ECO:0000313" key="30">
    <source>
        <dbReference type="EMBL" id="MFC3144499.1"/>
    </source>
</evidence>
<evidence type="ECO:0000256" key="23">
    <source>
        <dbReference type="ARBA" id="ARBA00023201"/>
    </source>
</evidence>
<keyword evidence="10" id="KW-0997">Cell inner membrane</keyword>
<keyword evidence="27" id="KW-1133">Transmembrane helix</keyword>
<evidence type="ECO:0000256" key="19">
    <source>
        <dbReference type="ARBA" id="ARBA00023053"/>
    </source>
</evidence>
<evidence type="ECO:0000256" key="4">
    <source>
        <dbReference type="ARBA" id="ARBA00005570"/>
    </source>
</evidence>
<reference evidence="31" key="1">
    <citation type="journal article" date="2019" name="Int. J. Syst. Evol. Microbiol.">
        <title>The Global Catalogue of Microorganisms (GCM) 10K type strain sequencing project: providing services to taxonomists for standard genome sequencing and annotation.</title>
        <authorList>
            <consortium name="The Broad Institute Genomics Platform"/>
            <consortium name="The Broad Institute Genome Sequencing Center for Infectious Disease"/>
            <person name="Wu L."/>
            <person name="Ma J."/>
        </authorList>
    </citation>
    <scope>NUCLEOTIDE SEQUENCE [LARGE SCALE GENOMIC DNA]</scope>
    <source>
        <strain evidence="31">KCTC 52366</strain>
    </source>
</reference>
<keyword evidence="27" id="KW-0812">Transmembrane</keyword>
<evidence type="ECO:0000256" key="7">
    <source>
        <dbReference type="ARBA" id="ARBA00019729"/>
    </source>
</evidence>
<dbReference type="CDD" id="cd00207">
    <property type="entry name" value="fer2"/>
    <property type="match status" value="1"/>
</dbReference>
<dbReference type="RefSeq" id="WP_275633797.1">
    <property type="nucleotide sequence ID" value="NZ_JARGYD010000006.1"/>
</dbReference>
<comment type="subunit">
    <text evidence="5">Composed of six subunits; NqrA, NqrB, NqrC, NqrD, NqrE and NqrF.</text>
</comment>
<keyword evidence="19" id="KW-0915">Sodium</keyword>
<feature type="domain" description="FAD-binding FR-type" evidence="29">
    <location>
        <begin position="130"/>
        <end position="271"/>
    </location>
</feature>
<evidence type="ECO:0000256" key="27">
    <source>
        <dbReference type="SAM" id="Phobius"/>
    </source>
</evidence>
<keyword evidence="13" id="KW-0479">Metal-binding</keyword>
<dbReference type="EMBL" id="JBHRTB010000010">
    <property type="protein sequence ID" value="MFC3144499.1"/>
    <property type="molecule type" value="Genomic_DNA"/>
</dbReference>
<dbReference type="EC" id="7.2.1.1" evidence="6"/>
<keyword evidence="11" id="KW-0285">Flavoprotein</keyword>
<keyword evidence="8" id="KW-0813">Transport</keyword>
<feature type="transmembrane region" description="Helical" evidence="27">
    <location>
        <begin position="6"/>
        <end position="25"/>
    </location>
</feature>
<evidence type="ECO:0000259" key="29">
    <source>
        <dbReference type="PROSITE" id="PS51384"/>
    </source>
</evidence>
<evidence type="ECO:0000256" key="10">
    <source>
        <dbReference type="ARBA" id="ARBA00022519"/>
    </source>
</evidence>
<keyword evidence="17" id="KW-0411">Iron-sulfur</keyword>
<evidence type="ECO:0000256" key="24">
    <source>
        <dbReference type="ARBA" id="ARBA00030032"/>
    </source>
</evidence>
<evidence type="ECO:0000256" key="5">
    <source>
        <dbReference type="ARBA" id="ARBA00011309"/>
    </source>
</evidence>